<feature type="domain" description="F5/8 type C" evidence="3">
    <location>
        <begin position="100"/>
        <end position="254"/>
    </location>
</feature>
<evidence type="ECO:0000313" key="6">
    <source>
        <dbReference type="Proteomes" id="UP001320876"/>
    </source>
</evidence>
<dbReference type="InterPro" id="IPR001478">
    <property type="entry name" value="PDZ"/>
</dbReference>
<evidence type="ECO:0000313" key="5">
    <source>
        <dbReference type="EMBL" id="MCW1923361.1"/>
    </source>
</evidence>
<dbReference type="PROSITE" id="PS50106">
    <property type="entry name" value="PDZ"/>
    <property type="match status" value="1"/>
</dbReference>
<feature type="compositionally biased region" description="Basic and acidic residues" evidence="1">
    <location>
        <begin position="138"/>
        <end position="149"/>
    </location>
</feature>
<keyword evidence="6" id="KW-1185">Reference proteome</keyword>
<dbReference type="Pfam" id="PF19805">
    <property type="entry name" value="DUF6288"/>
    <property type="match status" value="1"/>
</dbReference>
<dbReference type="Gene3D" id="2.60.120.260">
    <property type="entry name" value="Galactose-binding domain-like"/>
    <property type="match status" value="1"/>
</dbReference>
<gene>
    <name evidence="5" type="ORF">OKA05_12420</name>
</gene>
<comment type="caution">
    <text evidence="5">The sequence shown here is derived from an EMBL/GenBank/DDBJ whole genome shotgun (WGS) entry which is preliminary data.</text>
</comment>
<evidence type="ECO:0000259" key="4">
    <source>
        <dbReference type="PROSITE" id="PS50106"/>
    </source>
</evidence>
<dbReference type="SUPFAM" id="SSF50156">
    <property type="entry name" value="PDZ domain-like"/>
    <property type="match status" value="1"/>
</dbReference>
<evidence type="ECO:0000256" key="2">
    <source>
        <dbReference type="SAM" id="SignalP"/>
    </source>
</evidence>
<reference evidence="5 6" key="1">
    <citation type="submission" date="2022-10" db="EMBL/GenBank/DDBJ databases">
        <title>Luteolibacter arcticus strain CCTCC AB 2014275, whole genome shotgun sequencing project.</title>
        <authorList>
            <person name="Zhao G."/>
            <person name="Shen L."/>
        </authorList>
    </citation>
    <scope>NUCLEOTIDE SEQUENCE [LARGE SCALE GENOMIC DNA]</scope>
    <source>
        <strain evidence="5 6">CCTCC AB 2014275</strain>
    </source>
</reference>
<dbReference type="Gene3D" id="1.50.10.20">
    <property type="match status" value="1"/>
</dbReference>
<proteinExistence type="predicted"/>
<protein>
    <submittedName>
        <fullName evidence="5">DUF6288 domain-containing protein</fullName>
    </submittedName>
</protein>
<evidence type="ECO:0000259" key="3">
    <source>
        <dbReference type="PROSITE" id="PS50022"/>
    </source>
</evidence>
<dbReference type="Gene3D" id="2.30.42.10">
    <property type="match status" value="1"/>
</dbReference>
<feature type="signal peptide" evidence="2">
    <location>
        <begin position="1"/>
        <end position="18"/>
    </location>
</feature>
<accession>A0ABT3GIP7</accession>
<dbReference type="EMBL" id="JAPDDT010000004">
    <property type="protein sequence ID" value="MCW1923361.1"/>
    <property type="molecule type" value="Genomic_DNA"/>
</dbReference>
<dbReference type="Proteomes" id="UP001320876">
    <property type="component" value="Unassembled WGS sequence"/>
</dbReference>
<dbReference type="InterPro" id="IPR008930">
    <property type="entry name" value="Terpenoid_cyclase/PrenylTrfase"/>
</dbReference>
<keyword evidence="2" id="KW-0732">Signal</keyword>
<evidence type="ECO:0000256" key="1">
    <source>
        <dbReference type="SAM" id="MobiDB-lite"/>
    </source>
</evidence>
<dbReference type="SUPFAM" id="SSF48239">
    <property type="entry name" value="Terpenoid cyclases/Protein prenyltransferases"/>
    <property type="match status" value="2"/>
</dbReference>
<organism evidence="5 6">
    <name type="scientific">Luteolibacter arcticus</name>
    <dbReference type="NCBI Taxonomy" id="1581411"/>
    <lineage>
        <taxon>Bacteria</taxon>
        <taxon>Pseudomonadati</taxon>
        <taxon>Verrucomicrobiota</taxon>
        <taxon>Verrucomicrobiia</taxon>
        <taxon>Verrucomicrobiales</taxon>
        <taxon>Verrucomicrobiaceae</taxon>
        <taxon>Luteolibacter</taxon>
    </lineage>
</organism>
<dbReference type="InterPro" id="IPR000421">
    <property type="entry name" value="FA58C"/>
</dbReference>
<dbReference type="InterPro" id="IPR046255">
    <property type="entry name" value="DUF6288"/>
</dbReference>
<dbReference type="RefSeq" id="WP_264487466.1">
    <property type="nucleotide sequence ID" value="NZ_JAPDDT010000004.1"/>
</dbReference>
<dbReference type="Pfam" id="PF00754">
    <property type="entry name" value="F5_F8_type_C"/>
    <property type="match status" value="1"/>
</dbReference>
<dbReference type="InterPro" id="IPR036034">
    <property type="entry name" value="PDZ_sf"/>
</dbReference>
<dbReference type="PROSITE" id="PS50022">
    <property type="entry name" value="FA58C_3"/>
    <property type="match status" value="1"/>
</dbReference>
<sequence length="762" mass="83026">MKLRYSPFLLLCAAPAWAAPLNVEPFHSEAGWRLPGGEQGVLLEAGKSAAAPVTVPDFTDKEKDIGGKWRGILSVDAHGTADGAKGALVLDALDPRSGEVFASAETLVTGRVPRAAWAVITSSEQGGAAAEKLFDGDPKTDWHSRHGQDQAKPPHWAGLEFGTPQKLEGVRYTPRQGGFTNGVAKKYRVEIRKPGGAWETAQAGETDEAFANDRKPLDVKFSAPLTVDAFRFVIESDWSGGGFGTGGEIEPMGVKLPEKKEVAVLANSRAWLELPDELMKQLIGKSFGLRVTAKSGGASVIVGVPHFSRVHELPTDKLYGRSNGGTGPDKLGAGLLGFDALTEHKQSVLTVMQVRRSSPASKAKLKAGDAIVAIAGKPLAVNDLDPGWEWFHRSHEALLGRATEAALKAGKKTISLTVLREGKPVELAFDLPRTKAFTTMNPANDAEAAALLKELLVYLENSQNEDGSWSGDMIRTCFSSLALLATGEKKYHGRVKRAVEWAMEKYKKPDDYGNLGFWAGAYAGILYSEWHLRTGDRQVLPNLEALRDWAVKGQHKSAWGVPALGHGPSGLPYEEKALVAPACHLLVFEALAQRCGMKSGIWELLGPYMEMAWSDPKEGGHGSLGYNRSYKDTEEFWSRSGLFAMTCHLRRQRPDMRDAMTGFMRGHHPWLRNSHAYGEPGGSWGLLSLNLASPDAYQEIIREYGWWFSLAWEPGYGLRFTTPHMGAPYMGEDDLINATYALVLQGPRRTLHLTGLASSAHD</sequence>
<feature type="chain" id="PRO_5047019028" evidence="2">
    <location>
        <begin position="19"/>
        <end position="762"/>
    </location>
</feature>
<feature type="domain" description="PDZ" evidence="4">
    <location>
        <begin position="334"/>
        <end position="422"/>
    </location>
</feature>
<dbReference type="InterPro" id="IPR008979">
    <property type="entry name" value="Galactose-bd-like_sf"/>
</dbReference>
<name>A0ABT3GIP7_9BACT</name>
<feature type="region of interest" description="Disordered" evidence="1">
    <location>
        <begin position="138"/>
        <end position="157"/>
    </location>
</feature>
<dbReference type="SUPFAM" id="SSF49785">
    <property type="entry name" value="Galactose-binding domain-like"/>
    <property type="match status" value="1"/>
</dbReference>